<evidence type="ECO:0000313" key="2">
    <source>
        <dbReference type="EMBL" id="OIQ87001.1"/>
    </source>
</evidence>
<comment type="caution">
    <text evidence="2">The sequence shown here is derived from an EMBL/GenBank/DDBJ whole genome shotgun (WGS) entry which is preliminary data.</text>
</comment>
<feature type="region of interest" description="Disordered" evidence="1">
    <location>
        <begin position="169"/>
        <end position="201"/>
    </location>
</feature>
<gene>
    <name evidence="2" type="ORF">GALL_311250</name>
</gene>
<name>A0A1J5QTP4_9ZZZZ</name>
<protein>
    <submittedName>
        <fullName evidence="2">Uncharacterized protein</fullName>
    </submittedName>
</protein>
<proteinExistence type="predicted"/>
<sequence length="201" mass="20283">MVTGPTVAPGSWVHAGQAVVELAPADTALQLVAPLAASVGSLAAGAAAQVELGGGRVVRGARLMRVERDATGAARAVFALAAGPFVPPGTSARVEMTLPLRRNVLLAPDAALAFARPCSARHENTKLWIWTAEGNARELSVVAGPGDGRHTEIVAGDVKPGDLAIIGWKAPPAPDCAQPPAAGRPSTIGRPGPGSSKPSRP</sequence>
<accession>A0A1J5QTP4</accession>
<evidence type="ECO:0000256" key="1">
    <source>
        <dbReference type="SAM" id="MobiDB-lite"/>
    </source>
</evidence>
<dbReference type="EMBL" id="MLJW01000446">
    <property type="protein sequence ID" value="OIQ87001.1"/>
    <property type="molecule type" value="Genomic_DNA"/>
</dbReference>
<feature type="compositionally biased region" description="Low complexity" evidence="1">
    <location>
        <begin position="189"/>
        <end position="201"/>
    </location>
</feature>
<organism evidence="2">
    <name type="scientific">mine drainage metagenome</name>
    <dbReference type="NCBI Taxonomy" id="410659"/>
    <lineage>
        <taxon>unclassified sequences</taxon>
        <taxon>metagenomes</taxon>
        <taxon>ecological metagenomes</taxon>
    </lineage>
</organism>
<dbReference type="AlphaFoldDB" id="A0A1J5QTP4"/>
<reference evidence="2" key="1">
    <citation type="submission" date="2016-10" db="EMBL/GenBank/DDBJ databases">
        <title>Sequence of Gallionella enrichment culture.</title>
        <authorList>
            <person name="Poehlein A."/>
            <person name="Muehling M."/>
            <person name="Daniel R."/>
        </authorList>
    </citation>
    <scope>NUCLEOTIDE SEQUENCE</scope>
</reference>